<dbReference type="EMBL" id="KQ971338">
    <property type="protein sequence ID" value="EFA02318.1"/>
    <property type="molecule type" value="Genomic_DNA"/>
</dbReference>
<evidence type="ECO:0000256" key="13">
    <source>
        <dbReference type="PROSITE-ProRule" id="PRU00042"/>
    </source>
</evidence>
<dbReference type="FunCoup" id="D2A3H6">
    <property type="interactions" value="321"/>
</dbReference>
<reference evidence="15 16" key="2">
    <citation type="journal article" date="2010" name="Nucleic Acids Res.">
        <title>BeetleBase in 2010: revisions to provide comprehensive genomic information for Tribolium castaneum.</title>
        <authorList>
            <person name="Kim H.S."/>
            <person name="Murphy T."/>
            <person name="Xia J."/>
            <person name="Caragea D."/>
            <person name="Park Y."/>
            <person name="Beeman R.W."/>
            <person name="Lorenzen M.D."/>
            <person name="Butcher S."/>
            <person name="Manak J.R."/>
            <person name="Brown S.J."/>
        </authorList>
    </citation>
    <scope>GENOME REANNOTATION</scope>
    <source>
        <strain evidence="15 16">Georgia GA2</strain>
    </source>
</reference>
<dbReference type="SUPFAM" id="SSF57667">
    <property type="entry name" value="beta-beta-alpha zinc fingers"/>
    <property type="match status" value="1"/>
</dbReference>
<evidence type="ECO:0000256" key="5">
    <source>
        <dbReference type="ARBA" id="ARBA00022723"/>
    </source>
</evidence>
<dbReference type="OMA" id="MKDHFRS"/>
<dbReference type="GO" id="GO:0005634">
    <property type="term" value="C:nucleus"/>
    <property type="evidence" value="ECO:0007669"/>
    <property type="project" value="UniProtKB-SubCell"/>
</dbReference>
<feature type="domain" description="C2H2-type" evidence="14">
    <location>
        <begin position="58"/>
        <end position="87"/>
    </location>
</feature>
<evidence type="ECO:0000256" key="4">
    <source>
        <dbReference type="ARBA" id="ARBA00022517"/>
    </source>
</evidence>
<evidence type="ECO:0000256" key="2">
    <source>
        <dbReference type="ARBA" id="ARBA00004496"/>
    </source>
</evidence>
<evidence type="ECO:0000256" key="10">
    <source>
        <dbReference type="ARBA" id="ARBA00057732"/>
    </source>
</evidence>
<evidence type="ECO:0000313" key="15">
    <source>
        <dbReference type="EMBL" id="EFA02318.1"/>
    </source>
</evidence>
<dbReference type="GO" id="GO:0042254">
    <property type="term" value="P:ribosome biogenesis"/>
    <property type="evidence" value="ECO:0007669"/>
    <property type="project" value="UniProtKB-KW"/>
</dbReference>
<evidence type="ECO:0000256" key="9">
    <source>
        <dbReference type="ARBA" id="ARBA00038064"/>
    </source>
</evidence>
<dbReference type="HOGENOM" id="CLU_117291_1_0_1"/>
<dbReference type="GO" id="GO:0003676">
    <property type="term" value="F:nucleic acid binding"/>
    <property type="evidence" value="ECO:0007669"/>
    <property type="project" value="InterPro"/>
</dbReference>
<keyword evidence="6 13" id="KW-0863">Zinc-finger</keyword>
<gene>
    <name evidence="15" type="primary">AUGUSTUS-3.0.2_07984</name>
    <name evidence="15" type="ORF">TcasGA2_TC007984</name>
</gene>
<sequence length="133" mass="15919">MVYKRKKYHYGDTHLKKKWRTKRRTKDLDQIDEDIKPENAEKLVNQEVDYDKPGSAQFYCVHCARYFIDDHALHEHFRTKVHKRRLKALELEPYTIEESERAAGFGNWKAPEKRKIETIDPEAVSESKKMKIA</sequence>
<evidence type="ECO:0000259" key="14">
    <source>
        <dbReference type="PROSITE" id="PS50157"/>
    </source>
</evidence>
<keyword evidence="16" id="KW-1185">Reference proteome</keyword>
<dbReference type="InterPro" id="IPR013087">
    <property type="entry name" value="Znf_C2H2_type"/>
</dbReference>
<dbReference type="InterPro" id="IPR036236">
    <property type="entry name" value="Znf_C2H2_sf"/>
</dbReference>
<comment type="subcellular location">
    <subcellularLocation>
        <location evidence="2">Cytoplasm</location>
    </subcellularLocation>
    <subcellularLocation>
        <location evidence="1">Nucleus</location>
    </subcellularLocation>
</comment>
<dbReference type="PROSITE" id="PS50157">
    <property type="entry name" value="ZINC_FINGER_C2H2_2"/>
    <property type="match status" value="1"/>
</dbReference>
<evidence type="ECO:0000256" key="3">
    <source>
        <dbReference type="ARBA" id="ARBA00022490"/>
    </source>
</evidence>
<evidence type="ECO:0000256" key="8">
    <source>
        <dbReference type="ARBA" id="ARBA00023242"/>
    </source>
</evidence>
<dbReference type="AlphaFoldDB" id="D2A3H6"/>
<dbReference type="Gene3D" id="3.30.160.60">
    <property type="entry name" value="Classic Zinc Finger"/>
    <property type="match status" value="1"/>
</dbReference>
<evidence type="ECO:0000256" key="1">
    <source>
        <dbReference type="ARBA" id="ARBA00004123"/>
    </source>
</evidence>
<dbReference type="PROSITE" id="PS00028">
    <property type="entry name" value="ZINC_FINGER_C2H2_1"/>
    <property type="match status" value="1"/>
</dbReference>
<proteinExistence type="inferred from homology"/>
<keyword evidence="4" id="KW-0690">Ribosome biogenesis</keyword>
<dbReference type="eggNOG" id="KOG3408">
    <property type="taxonomic scope" value="Eukaryota"/>
</dbReference>
<dbReference type="OrthoDB" id="24683at2759"/>
<evidence type="ECO:0000256" key="12">
    <source>
        <dbReference type="ARBA" id="ARBA00068297"/>
    </source>
</evidence>
<dbReference type="FunFam" id="3.30.160.60:FF:000299">
    <property type="entry name" value="Zinc finger protein 593"/>
    <property type="match status" value="1"/>
</dbReference>
<keyword evidence="8" id="KW-0539">Nucleus</keyword>
<dbReference type="GO" id="GO:0005737">
    <property type="term" value="C:cytoplasm"/>
    <property type="evidence" value="ECO:0007669"/>
    <property type="project" value="UniProtKB-SubCell"/>
</dbReference>
<dbReference type="Proteomes" id="UP000007266">
    <property type="component" value="Linkage group 4"/>
</dbReference>
<dbReference type="PhylomeDB" id="D2A3H6"/>
<comment type="similarity">
    <text evidence="9">Belongs to the ZNF593/BUD20 C2H2-type zinc-finger protein family.</text>
</comment>
<comment type="subunit">
    <text evidence="11">Associates with pre-60S ribosomal particles; released from the pre-60S particle very early in the cytoplasm.</text>
</comment>
<dbReference type="GO" id="GO:0008270">
    <property type="term" value="F:zinc ion binding"/>
    <property type="evidence" value="ECO:0007669"/>
    <property type="project" value="UniProtKB-KW"/>
</dbReference>
<evidence type="ECO:0000256" key="6">
    <source>
        <dbReference type="ARBA" id="ARBA00022771"/>
    </source>
</evidence>
<name>D2A3H6_TRICA</name>
<dbReference type="InterPro" id="IPR003604">
    <property type="entry name" value="Matrin/U1-like-C_Znf_C2H2"/>
</dbReference>
<reference evidence="15 16" key="1">
    <citation type="journal article" date="2008" name="Nature">
        <title>The genome of the model beetle and pest Tribolium castaneum.</title>
        <authorList>
            <consortium name="Tribolium Genome Sequencing Consortium"/>
            <person name="Richards S."/>
            <person name="Gibbs R.A."/>
            <person name="Weinstock G.M."/>
            <person name="Brown S.J."/>
            <person name="Denell R."/>
            <person name="Beeman R.W."/>
            <person name="Gibbs R."/>
            <person name="Beeman R.W."/>
            <person name="Brown S.J."/>
            <person name="Bucher G."/>
            <person name="Friedrich M."/>
            <person name="Grimmelikhuijzen C.J."/>
            <person name="Klingler M."/>
            <person name="Lorenzen M."/>
            <person name="Richards S."/>
            <person name="Roth S."/>
            <person name="Schroder R."/>
            <person name="Tautz D."/>
            <person name="Zdobnov E.M."/>
            <person name="Muzny D."/>
            <person name="Gibbs R.A."/>
            <person name="Weinstock G.M."/>
            <person name="Attaway T."/>
            <person name="Bell S."/>
            <person name="Buhay C.J."/>
            <person name="Chandrabose M.N."/>
            <person name="Chavez D."/>
            <person name="Clerk-Blankenburg K.P."/>
            <person name="Cree A."/>
            <person name="Dao M."/>
            <person name="Davis C."/>
            <person name="Chacko J."/>
            <person name="Dinh H."/>
            <person name="Dugan-Rocha S."/>
            <person name="Fowler G."/>
            <person name="Garner T.T."/>
            <person name="Garnes J."/>
            <person name="Gnirke A."/>
            <person name="Hawes A."/>
            <person name="Hernandez J."/>
            <person name="Hines S."/>
            <person name="Holder M."/>
            <person name="Hume J."/>
            <person name="Jhangiani S.N."/>
            <person name="Joshi V."/>
            <person name="Khan Z.M."/>
            <person name="Jackson L."/>
            <person name="Kovar C."/>
            <person name="Kowis A."/>
            <person name="Lee S."/>
            <person name="Lewis L.R."/>
            <person name="Margolis J."/>
            <person name="Morgan M."/>
            <person name="Nazareth L.V."/>
            <person name="Nguyen N."/>
            <person name="Okwuonu G."/>
            <person name="Parker D."/>
            <person name="Richards S."/>
            <person name="Ruiz S.J."/>
            <person name="Santibanez J."/>
            <person name="Savard J."/>
            <person name="Scherer S.E."/>
            <person name="Schneider B."/>
            <person name="Sodergren E."/>
            <person name="Tautz D."/>
            <person name="Vattahil S."/>
            <person name="Villasana D."/>
            <person name="White C.S."/>
            <person name="Wright R."/>
            <person name="Park Y."/>
            <person name="Beeman R.W."/>
            <person name="Lord J."/>
            <person name="Oppert B."/>
            <person name="Lorenzen M."/>
            <person name="Brown S."/>
            <person name="Wang L."/>
            <person name="Savard J."/>
            <person name="Tautz D."/>
            <person name="Richards S."/>
            <person name="Weinstock G."/>
            <person name="Gibbs R.A."/>
            <person name="Liu Y."/>
            <person name="Worley K."/>
            <person name="Weinstock G."/>
            <person name="Elsik C.G."/>
            <person name="Reese J.T."/>
            <person name="Elhaik E."/>
            <person name="Landan G."/>
            <person name="Graur D."/>
            <person name="Arensburger P."/>
            <person name="Atkinson P."/>
            <person name="Beeman R.W."/>
            <person name="Beidler J."/>
            <person name="Brown S.J."/>
            <person name="Demuth J.P."/>
            <person name="Drury D.W."/>
            <person name="Du Y.Z."/>
            <person name="Fujiwara H."/>
            <person name="Lorenzen M."/>
            <person name="Maselli V."/>
            <person name="Osanai M."/>
            <person name="Park Y."/>
            <person name="Robertson H.M."/>
            <person name="Tu Z."/>
            <person name="Wang J.J."/>
            <person name="Wang S."/>
            <person name="Richards S."/>
            <person name="Song H."/>
            <person name="Zhang L."/>
            <person name="Sodergren E."/>
            <person name="Werner D."/>
            <person name="Stanke M."/>
            <person name="Morgenstern B."/>
            <person name="Solovyev V."/>
            <person name="Kosarev P."/>
            <person name="Brown G."/>
            <person name="Chen H.C."/>
            <person name="Ermolaeva O."/>
            <person name="Hlavina W."/>
            <person name="Kapustin Y."/>
            <person name="Kiryutin B."/>
            <person name="Kitts P."/>
            <person name="Maglott D."/>
            <person name="Pruitt K."/>
            <person name="Sapojnikov V."/>
            <person name="Souvorov A."/>
            <person name="Mackey A.J."/>
            <person name="Waterhouse R.M."/>
            <person name="Wyder S."/>
            <person name="Zdobnov E.M."/>
            <person name="Zdobnov E.M."/>
            <person name="Wyder S."/>
            <person name="Kriventseva E.V."/>
            <person name="Kadowaki T."/>
            <person name="Bork P."/>
            <person name="Aranda M."/>
            <person name="Bao R."/>
            <person name="Beermann A."/>
            <person name="Berns N."/>
            <person name="Bolognesi R."/>
            <person name="Bonneton F."/>
            <person name="Bopp D."/>
            <person name="Brown S.J."/>
            <person name="Bucher G."/>
            <person name="Butts T."/>
            <person name="Chaumot A."/>
            <person name="Denell R.E."/>
            <person name="Ferrier D.E."/>
            <person name="Friedrich M."/>
            <person name="Gordon C.M."/>
            <person name="Jindra M."/>
            <person name="Klingler M."/>
            <person name="Lan Q."/>
            <person name="Lattorff H.M."/>
            <person name="Laudet V."/>
            <person name="von Levetsow C."/>
            <person name="Liu Z."/>
            <person name="Lutz R."/>
            <person name="Lynch J.A."/>
            <person name="da Fonseca R.N."/>
            <person name="Posnien N."/>
            <person name="Reuter R."/>
            <person name="Roth S."/>
            <person name="Savard J."/>
            <person name="Schinko J.B."/>
            <person name="Schmitt C."/>
            <person name="Schoppmeier M."/>
            <person name="Schroder R."/>
            <person name="Shippy T.D."/>
            <person name="Simonnet F."/>
            <person name="Marques-Souza H."/>
            <person name="Tautz D."/>
            <person name="Tomoyasu Y."/>
            <person name="Trauner J."/>
            <person name="Van der Zee M."/>
            <person name="Vervoort M."/>
            <person name="Wittkopp N."/>
            <person name="Wimmer E.A."/>
            <person name="Yang X."/>
            <person name="Jones A.K."/>
            <person name="Sattelle D.B."/>
            <person name="Ebert P.R."/>
            <person name="Nelson D."/>
            <person name="Scott J.G."/>
            <person name="Beeman R.W."/>
            <person name="Muthukrishnan S."/>
            <person name="Kramer K.J."/>
            <person name="Arakane Y."/>
            <person name="Beeman R.W."/>
            <person name="Zhu Q."/>
            <person name="Hogenkamp D."/>
            <person name="Dixit R."/>
            <person name="Oppert B."/>
            <person name="Jiang H."/>
            <person name="Zou Z."/>
            <person name="Marshall J."/>
            <person name="Elpidina E."/>
            <person name="Vinokurov K."/>
            <person name="Oppert C."/>
            <person name="Zou Z."/>
            <person name="Evans J."/>
            <person name="Lu Z."/>
            <person name="Zhao P."/>
            <person name="Sumathipala N."/>
            <person name="Altincicek B."/>
            <person name="Vilcinskas A."/>
            <person name="Williams M."/>
            <person name="Hultmark D."/>
            <person name="Hetru C."/>
            <person name="Jiang H."/>
            <person name="Grimmelikhuijzen C.J."/>
            <person name="Hauser F."/>
            <person name="Cazzamali G."/>
            <person name="Williamson M."/>
            <person name="Park Y."/>
            <person name="Li B."/>
            <person name="Tanaka Y."/>
            <person name="Predel R."/>
            <person name="Neupert S."/>
            <person name="Schachtner J."/>
            <person name="Verleyen P."/>
            <person name="Raible F."/>
            <person name="Bork P."/>
            <person name="Friedrich M."/>
            <person name="Walden K.K."/>
            <person name="Robertson H.M."/>
            <person name="Angeli S."/>
            <person name="Foret S."/>
            <person name="Bucher G."/>
            <person name="Schuetz S."/>
            <person name="Maleszka R."/>
            <person name="Wimmer E.A."/>
            <person name="Beeman R.W."/>
            <person name="Lorenzen M."/>
            <person name="Tomoyasu Y."/>
            <person name="Miller S.C."/>
            <person name="Grossmann D."/>
            <person name="Bucher G."/>
        </authorList>
    </citation>
    <scope>NUCLEOTIDE SEQUENCE [LARGE SCALE GENOMIC DNA]</scope>
    <source>
        <strain evidence="15 16">Georgia GA2</strain>
    </source>
</reference>
<dbReference type="GO" id="GO:0043021">
    <property type="term" value="F:ribonucleoprotein complex binding"/>
    <property type="evidence" value="ECO:0007669"/>
    <property type="project" value="UniProtKB-ARBA"/>
</dbReference>
<evidence type="ECO:0000313" key="16">
    <source>
        <dbReference type="Proteomes" id="UP000007266"/>
    </source>
</evidence>
<keyword evidence="7" id="KW-0862">Zinc</keyword>
<dbReference type="InterPro" id="IPR022755">
    <property type="entry name" value="Znf_C2H2_jaz"/>
</dbReference>
<dbReference type="STRING" id="7070.D2A3H6"/>
<dbReference type="PANTHER" id="PTHR46095:SF1">
    <property type="entry name" value="ZINC FINGER PROTEIN 593"/>
    <property type="match status" value="1"/>
</dbReference>
<accession>D2A3H6</accession>
<dbReference type="KEGG" id="tca:664314"/>
<organism evidence="15 16">
    <name type="scientific">Tribolium castaneum</name>
    <name type="common">Red flour beetle</name>
    <dbReference type="NCBI Taxonomy" id="7070"/>
    <lineage>
        <taxon>Eukaryota</taxon>
        <taxon>Metazoa</taxon>
        <taxon>Ecdysozoa</taxon>
        <taxon>Arthropoda</taxon>
        <taxon>Hexapoda</taxon>
        <taxon>Insecta</taxon>
        <taxon>Pterygota</taxon>
        <taxon>Neoptera</taxon>
        <taxon>Endopterygota</taxon>
        <taxon>Coleoptera</taxon>
        <taxon>Polyphaga</taxon>
        <taxon>Cucujiformia</taxon>
        <taxon>Tenebrionidae</taxon>
        <taxon>Tenebrionidae incertae sedis</taxon>
        <taxon>Tribolium</taxon>
    </lineage>
</organism>
<dbReference type="PANTHER" id="PTHR46095">
    <property type="entry name" value="ZINC FINGER PROTEIN 593"/>
    <property type="match status" value="1"/>
</dbReference>
<dbReference type="SMART" id="SM00451">
    <property type="entry name" value="ZnF_U1"/>
    <property type="match status" value="1"/>
</dbReference>
<keyword evidence="3" id="KW-0963">Cytoplasm</keyword>
<dbReference type="InParanoid" id="D2A3H6"/>
<dbReference type="InterPro" id="IPR051879">
    <property type="entry name" value="C2H2-ZF_Maturation_Protein"/>
</dbReference>
<keyword evidence="5" id="KW-0479">Metal-binding</keyword>
<comment type="function">
    <text evidence="10">Involved in pre-60S ribosomal particles maturation by promoting the nuclear export of the 60S ribosome.</text>
</comment>
<protein>
    <recommendedName>
        <fullName evidence="12">Zinc finger protein 593 homolog</fullName>
    </recommendedName>
</protein>
<evidence type="ECO:0000256" key="11">
    <source>
        <dbReference type="ARBA" id="ARBA00065398"/>
    </source>
</evidence>
<evidence type="ECO:0000256" key="7">
    <source>
        <dbReference type="ARBA" id="ARBA00022833"/>
    </source>
</evidence>
<dbReference type="Pfam" id="PF12171">
    <property type="entry name" value="zf-C2H2_jaz"/>
    <property type="match status" value="1"/>
</dbReference>